<reference evidence="3" key="1">
    <citation type="journal article" date="2014" name="Int. J. Syst. Evol. Microbiol.">
        <title>Complete genome of a new Firmicutes species belonging to the dominant human colonic microbiota ('Ruminococcus bicirculans') reveals two chromosomes and a selective capacity to utilize plant glucans.</title>
        <authorList>
            <consortium name="NISC Comparative Sequencing Program"/>
            <person name="Wegmann U."/>
            <person name="Louis P."/>
            <person name="Goesmann A."/>
            <person name="Henrissat B."/>
            <person name="Duncan S.H."/>
            <person name="Flint H.J."/>
        </authorList>
    </citation>
    <scope>NUCLEOTIDE SEQUENCE</scope>
    <source>
        <strain evidence="3">CCM 4175</strain>
    </source>
</reference>
<dbReference type="Proteomes" id="UP000652995">
    <property type="component" value="Unassembled WGS sequence"/>
</dbReference>
<organism evidence="4 5">
    <name type="scientific">Staphylococcus muscae</name>
    <dbReference type="NCBI Taxonomy" id="1294"/>
    <lineage>
        <taxon>Bacteria</taxon>
        <taxon>Bacillati</taxon>
        <taxon>Bacillota</taxon>
        <taxon>Bacilli</taxon>
        <taxon>Bacillales</taxon>
        <taxon>Staphylococcaceae</taxon>
        <taxon>Staphylococcus</taxon>
    </lineage>
</organism>
<dbReference type="InterPro" id="IPR005151">
    <property type="entry name" value="Tail-specific_protease"/>
</dbReference>
<dbReference type="EMBL" id="BMCB01000002">
    <property type="protein sequence ID" value="GGA83447.1"/>
    <property type="molecule type" value="Genomic_DNA"/>
</dbReference>
<reference evidence="6" key="3">
    <citation type="journal article" date="2019" name="Int. J. Syst. Evol. Microbiol.">
        <title>The Global Catalogue of Microorganisms (GCM) 10K type strain sequencing project: providing services to taxonomists for standard genome sequencing and annotation.</title>
        <authorList>
            <consortium name="The Broad Institute Genomics Platform"/>
            <consortium name="The Broad Institute Genome Sequencing Center for Infectious Disease"/>
            <person name="Wu L."/>
            <person name="Ma J."/>
        </authorList>
    </citation>
    <scope>NUCLEOTIDE SEQUENCE [LARGE SCALE GENOMIC DNA]</scope>
    <source>
        <strain evidence="6">CCM 4175</strain>
    </source>
</reference>
<proteinExistence type="predicted"/>
<dbReference type="SUPFAM" id="SSF52096">
    <property type="entry name" value="ClpP/crotonase"/>
    <property type="match status" value="1"/>
</dbReference>
<evidence type="ECO:0000259" key="2">
    <source>
        <dbReference type="SMART" id="SM00245"/>
    </source>
</evidence>
<evidence type="ECO:0000313" key="6">
    <source>
        <dbReference type="Proteomes" id="UP000652995"/>
    </source>
</evidence>
<dbReference type="Gene3D" id="3.90.226.10">
    <property type="entry name" value="2-enoyl-CoA Hydratase, Chain A, domain 1"/>
    <property type="match status" value="1"/>
</dbReference>
<dbReference type="GO" id="GO:0006508">
    <property type="term" value="P:proteolysis"/>
    <property type="evidence" value="ECO:0007669"/>
    <property type="project" value="InterPro"/>
</dbReference>
<keyword evidence="1" id="KW-0472">Membrane</keyword>
<keyword evidence="1" id="KW-1133">Transmembrane helix</keyword>
<keyword evidence="6" id="KW-1185">Reference proteome</keyword>
<dbReference type="GO" id="GO:0008236">
    <property type="term" value="F:serine-type peptidase activity"/>
    <property type="evidence" value="ECO:0007669"/>
    <property type="project" value="InterPro"/>
</dbReference>
<feature type="domain" description="Tail specific protease" evidence="2">
    <location>
        <begin position="102"/>
        <end position="303"/>
    </location>
</feature>
<dbReference type="Pfam" id="PF03572">
    <property type="entry name" value="Peptidase_S41"/>
    <property type="match status" value="1"/>
</dbReference>
<dbReference type="SMART" id="SM00245">
    <property type="entry name" value="TSPc"/>
    <property type="match status" value="1"/>
</dbReference>
<dbReference type="RefSeq" id="WP_095118015.1">
    <property type="nucleotide sequence ID" value="NZ_BMCB01000002.1"/>
</dbReference>
<evidence type="ECO:0000313" key="5">
    <source>
        <dbReference type="Proteomes" id="UP000243706"/>
    </source>
</evidence>
<keyword evidence="1" id="KW-0812">Transmembrane</keyword>
<accession>A0A240CBG8</accession>
<dbReference type="EMBL" id="LT906464">
    <property type="protein sequence ID" value="SNW04586.1"/>
    <property type="molecule type" value="Genomic_DNA"/>
</dbReference>
<dbReference type="OrthoDB" id="7314861at2"/>
<protein>
    <submittedName>
        <fullName evidence="4">C-terminal processing peptidase</fullName>
    </submittedName>
    <submittedName>
        <fullName evidence="3">Peptidase S41</fullName>
    </submittedName>
</protein>
<dbReference type="InterPro" id="IPR029045">
    <property type="entry name" value="ClpP/crotonase-like_dom_sf"/>
</dbReference>
<sequence length="312" mass="34490">MKKIVWWSIGVVTVLAITVFFLLKTYGPYYNIYVMKPSTKDYVKIAITQMESQGLYAKGEQWERAKEEAYQTTKDAKSYEDTHDALRKALKVAGGKHAFLQTPSEQSDVKDQVAYPTSKKVGTTLVLELPGFMGSEKEAERYAKTLNDALEKHDYERVIVDLQNNDGGDMGPMIAGLSKIIPDGTLMSWVDRKGNSFDATLKKGKVNGGGTPIQVKAGSKDLETPVDVLIGDKTASSGEITALAFKGRSHIQFIGKDTATYTTANTTLTLYDGTQMNITNYKIKDRTGKYYENNPIHPDITSDKALETALSQ</sequence>
<evidence type="ECO:0000313" key="4">
    <source>
        <dbReference type="EMBL" id="SNW04586.1"/>
    </source>
</evidence>
<feature type="transmembrane region" description="Helical" evidence="1">
    <location>
        <begin position="6"/>
        <end position="26"/>
    </location>
</feature>
<reference evidence="3" key="4">
    <citation type="submission" date="2024-05" db="EMBL/GenBank/DDBJ databases">
        <authorList>
            <person name="Sun Q."/>
            <person name="Sedlacek I."/>
        </authorList>
    </citation>
    <scope>NUCLEOTIDE SEQUENCE</scope>
    <source>
        <strain evidence="3">CCM 4175</strain>
    </source>
</reference>
<evidence type="ECO:0000256" key="1">
    <source>
        <dbReference type="SAM" id="Phobius"/>
    </source>
</evidence>
<dbReference type="Proteomes" id="UP000243706">
    <property type="component" value="Chromosome 1"/>
</dbReference>
<name>A0A240CBG8_9STAP</name>
<dbReference type="AlphaFoldDB" id="A0A240CBG8"/>
<reference evidence="4 5" key="2">
    <citation type="submission" date="2017-06" db="EMBL/GenBank/DDBJ databases">
        <authorList>
            <consortium name="Pathogen Informatics"/>
        </authorList>
    </citation>
    <scope>NUCLEOTIDE SEQUENCE [LARGE SCALE GENOMIC DNA]</scope>
    <source>
        <strain evidence="4 5">NCTC13833</strain>
    </source>
</reference>
<gene>
    <name evidence="3" type="ORF">GCM10007183_04570</name>
    <name evidence="4" type="ORF">SAMEA4412661_02034</name>
</gene>
<dbReference type="KEGG" id="smus:C7J88_06795"/>
<evidence type="ECO:0000313" key="3">
    <source>
        <dbReference type="EMBL" id="GGA83447.1"/>
    </source>
</evidence>